<dbReference type="InterPro" id="IPR000788">
    <property type="entry name" value="RNR_lg_C"/>
</dbReference>
<name>A0ABY3XJ44_9GAMM</name>
<dbReference type="RefSeq" id="WP_057942770.1">
    <property type="nucleotide sequence ID" value="NZ_CP011131.1"/>
</dbReference>
<feature type="domain" description="Ribonucleotide reductase large subunit C-terminal" evidence="1">
    <location>
        <begin position="101"/>
        <end position="200"/>
    </location>
</feature>
<organism evidence="2 3">
    <name type="scientific">Lysobacter gummosus</name>
    <dbReference type="NCBI Taxonomy" id="262324"/>
    <lineage>
        <taxon>Bacteria</taxon>
        <taxon>Pseudomonadati</taxon>
        <taxon>Pseudomonadota</taxon>
        <taxon>Gammaproteobacteria</taxon>
        <taxon>Lysobacterales</taxon>
        <taxon>Lysobacteraceae</taxon>
        <taxon>Lysobacter</taxon>
    </lineage>
</organism>
<accession>A0ABY3XJ44</accession>
<dbReference type="EMBL" id="CP093547">
    <property type="protein sequence ID" value="UNP31651.1"/>
    <property type="molecule type" value="Genomic_DNA"/>
</dbReference>
<evidence type="ECO:0000259" key="1">
    <source>
        <dbReference type="Pfam" id="PF02867"/>
    </source>
</evidence>
<dbReference type="Gene3D" id="3.20.70.20">
    <property type="match status" value="1"/>
</dbReference>
<sequence length="306" mass="33008">MTAEDIALTLLTRFTAARAVDLWDGRFRWRSGARLHDRTIEATWQRVAATIAAPEGDSADYWCSRYAFAFSRWQILPDPALLRFAGTDRPVPVLPEPCAVVNAGAFVTDPDTPRARFDHKRFTAAAAVAVRMLDDAAMVFGAHDGRPLRLAVGLMGLGDVLEYLRLGYDCGRAPAVAQAIARSLALGCLQAALQLAQERGGRGGGAEAGLAERWKHRALPAALAEATERCRRYEGLTRIQMQPELACLANDASDALEPSMASAIAIAGAAPALQAARRRIRNMVQPWIDAPVSSGQGVLDEMMSEA</sequence>
<gene>
    <name evidence="2" type="ORF">MOV92_10555</name>
</gene>
<dbReference type="Pfam" id="PF02867">
    <property type="entry name" value="Ribonuc_red_lgC"/>
    <property type="match status" value="1"/>
</dbReference>
<dbReference type="SUPFAM" id="SSF51998">
    <property type="entry name" value="PFL-like glycyl radical enzymes"/>
    <property type="match status" value="1"/>
</dbReference>
<reference evidence="2 3" key="1">
    <citation type="submission" date="2022-03" db="EMBL/GenBank/DDBJ databases">
        <title>Complete genome sequence of Lysobacter capsici VKM B-2533 and Lysobacter gummosus 10.1.1, promising sources of lytic agents.</title>
        <authorList>
            <person name="Tarlachkov S.V."/>
            <person name="Kudryakova I.V."/>
            <person name="Afoshin A.S."/>
            <person name="Leontyevskaya E.A."/>
            <person name="Leontyevskaya N.V."/>
        </authorList>
    </citation>
    <scope>NUCLEOTIDE SEQUENCE [LARGE SCALE GENOMIC DNA]</scope>
    <source>
        <strain evidence="2 3">10.1.1</strain>
    </source>
</reference>
<keyword evidence="3" id="KW-1185">Reference proteome</keyword>
<evidence type="ECO:0000313" key="2">
    <source>
        <dbReference type="EMBL" id="UNP31651.1"/>
    </source>
</evidence>
<evidence type="ECO:0000313" key="3">
    <source>
        <dbReference type="Proteomes" id="UP000829194"/>
    </source>
</evidence>
<dbReference type="Proteomes" id="UP000829194">
    <property type="component" value="Chromosome"/>
</dbReference>
<proteinExistence type="predicted"/>
<protein>
    <recommendedName>
        <fullName evidence="1">Ribonucleotide reductase large subunit C-terminal domain-containing protein</fullName>
    </recommendedName>
</protein>